<dbReference type="AlphaFoldDB" id="A0A6C0BYE5"/>
<keyword evidence="7 11" id="KW-1133">Transmembrane helix</keyword>
<dbReference type="Gene3D" id="1.20.1070.10">
    <property type="entry name" value="Rhodopsin 7-helix transmembrane proteins"/>
    <property type="match status" value="1"/>
</dbReference>
<dbReference type="SUPFAM" id="SSF81321">
    <property type="entry name" value="Family A G protein-coupled receptor-like"/>
    <property type="match status" value="1"/>
</dbReference>
<comment type="similarity">
    <text evidence="2">Belongs to the archaeal/bacterial/fungal opsin family.</text>
</comment>
<sequence>MVSAELVKKSVYLSLVIQVITGVIQLYPIFLDIPDKYKILQQTLGLETVVQFVEASFYAWLAYGIYKMKDVTANRYFDWAITTPLMLLSTSIYLEYLKNKDLKLTEFLEDNKNTIIKIFISNLLMLLFGYLGEIKYISYFIAVPLGFLFFGYSFYKIYKNWALGTKEGENLFYVLFFIWSLYGVVSPLSTNLKNLCYNILDIFSKNFYGLFLTYKIIKKI</sequence>
<evidence type="ECO:0000256" key="5">
    <source>
        <dbReference type="ARBA" id="ARBA00022692"/>
    </source>
</evidence>
<keyword evidence="10" id="KW-0675">Receptor</keyword>
<evidence type="ECO:0000313" key="12">
    <source>
        <dbReference type="EMBL" id="QHS97367.1"/>
    </source>
</evidence>
<organism evidence="12">
    <name type="scientific">viral metagenome</name>
    <dbReference type="NCBI Taxonomy" id="1070528"/>
    <lineage>
        <taxon>unclassified sequences</taxon>
        <taxon>metagenomes</taxon>
        <taxon>organismal metagenomes</taxon>
    </lineage>
</organism>
<dbReference type="Pfam" id="PF01036">
    <property type="entry name" value="Bac_rhodopsin"/>
    <property type="match status" value="1"/>
</dbReference>
<keyword evidence="9 11" id="KW-0472">Membrane</keyword>
<evidence type="ECO:0000256" key="7">
    <source>
        <dbReference type="ARBA" id="ARBA00022989"/>
    </source>
</evidence>
<dbReference type="PRINTS" id="PR00251">
    <property type="entry name" value="BACTRLOPSIN"/>
</dbReference>
<dbReference type="InterPro" id="IPR001425">
    <property type="entry name" value="Arc/bac/fun_rhodopsins"/>
</dbReference>
<comment type="subcellular location">
    <subcellularLocation>
        <location evidence="1">Membrane</location>
        <topology evidence="1">Multi-pass membrane protein</topology>
    </subcellularLocation>
</comment>
<feature type="transmembrane region" description="Helical" evidence="11">
    <location>
        <begin position="12"/>
        <end position="31"/>
    </location>
</feature>
<keyword evidence="5 11" id="KW-0812">Transmembrane</keyword>
<reference evidence="12" key="1">
    <citation type="journal article" date="2020" name="Nature">
        <title>Giant virus diversity and host interactions through global metagenomics.</title>
        <authorList>
            <person name="Schulz F."/>
            <person name="Roux S."/>
            <person name="Paez-Espino D."/>
            <person name="Jungbluth S."/>
            <person name="Walsh D.A."/>
            <person name="Denef V.J."/>
            <person name="McMahon K.D."/>
            <person name="Konstantinidis K.T."/>
            <person name="Eloe-Fadrosh E.A."/>
            <person name="Kyrpides N.C."/>
            <person name="Woyke T."/>
        </authorList>
    </citation>
    <scope>NUCLEOTIDE SEQUENCE</scope>
    <source>
        <strain evidence="12">GVMAG-M-3300020169-51</strain>
    </source>
</reference>
<evidence type="ECO:0000256" key="11">
    <source>
        <dbReference type="SAM" id="Phobius"/>
    </source>
</evidence>
<accession>A0A6C0BYE5</accession>
<keyword evidence="3" id="KW-0600">Photoreceptor protein</keyword>
<dbReference type="InterPro" id="IPR018229">
    <property type="entry name" value="Rhodopsin_retinal_BS"/>
</dbReference>
<feature type="transmembrane region" description="Helical" evidence="11">
    <location>
        <begin position="137"/>
        <end position="158"/>
    </location>
</feature>
<keyword evidence="8" id="KW-0157">Chromophore</keyword>
<evidence type="ECO:0000256" key="2">
    <source>
        <dbReference type="ARBA" id="ARBA00008130"/>
    </source>
</evidence>
<feature type="transmembrane region" description="Helical" evidence="11">
    <location>
        <begin position="114"/>
        <end position="131"/>
    </location>
</feature>
<evidence type="ECO:0000256" key="8">
    <source>
        <dbReference type="ARBA" id="ARBA00022991"/>
    </source>
</evidence>
<dbReference type="EMBL" id="MN739294">
    <property type="protein sequence ID" value="QHS97367.1"/>
    <property type="molecule type" value="Genomic_DNA"/>
</dbReference>
<feature type="transmembrane region" description="Helical" evidence="11">
    <location>
        <begin position="43"/>
        <end position="64"/>
    </location>
</feature>
<keyword evidence="6" id="KW-0681">Retinal protein</keyword>
<evidence type="ECO:0000256" key="10">
    <source>
        <dbReference type="ARBA" id="ARBA00023170"/>
    </source>
</evidence>
<evidence type="ECO:0000256" key="1">
    <source>
        <dbReference type="ARBA" id="ARBA00004141"/>
    </source>
</evidence>
<protein>
    <submittedName>
        <fullName evidence="12">Uncharacterized protein</fullName>
    </submittedName>
</protein>
<keyword evidence="4" id="KW-0716">Sensory transduction</keyword>
<feature type="transmembrane region" description="Helical" evidence="11">
    <location>
        <begin position="76"/>
        <end position="94"/>
    </location>
</feature>
<dbReference type="GO" id="GO:0007602">
    <property type="term" value="P:phototransduction"/>
    <property type="evidence" value="ECO:0007669"/>
    <property type="project" value="UniProtKB-KW"/>
</dbReference>
<name>A0A6C0BYE5_9ZZZZ</name>
<proteinExistence type="inferred from homology"/>
<dbReference type="GO" id="GO:0016020">
    <property type="term" value="C:membrane"/>
    <property type="evidence" value="ECO:0007669"/>
    <property type="project" value="UniProtKB-SubCell"/>
</dbReference>
<dbReference type="GO" id="GO:0009881">
    <property type="term" value="F:photoreceptor activity"/>
    <property type="evidence" value="ECO:0007669"/>
    <property type="project" value="UniProtKB-KW"/>
</dbReference>
<evidence type="ECO:0000256" key="9">
    <source>
        <dbReference type="ARBA" id="ARBA00023136"/>
    </source>
</evidence>
<evidence type="ECO:0000256" key="6">
    <source>
        <dbReference type="ARBA" id="ARBA00022925"/>
    </source>
</evidence>
<evidence type="ECO:0000256" key="4">
    <source>
        <dbReference type="ARBA" id="ARBA00022606"/>
    </source>
</evidence>
<evidence type="ECO:0000256" key="3">
    <source>
        <dbReference type="ARBA" id="ARBA00022543"/>
    </source>
</evidence>
<dbReference type="PROSITE" id="PS00950">
    <property type="entry name" value="BACTERIAL_OPSIN_1"/>
    <property type="match status" value="1"/>
</dbReference>
<dbReference type="SMART" id="SM01021">
    <property type="entry name" value="Bac_rhodopsin"/>
    <property type="match status" value="1"/>
</dbReference>
<dbReference type="GO" id="GO:0005216">
    <property type="term" value="F:monoatomic ion channel activity"/>
    <property type="evidence" value="ECO:0007669"/>
    <property type="project" value="InterPro"/>
</dbReference>
<feature type="transmembrane region" description="Helical" evidence="11">
    <location>
        <begin position="170"/>
        <end position="189"/>
    </location>
</feature>